<dbReference type="AlphaFoldDB" id="A0AAW2E4S9"/>
<sequence length="56" mass="6687">MIHLFQLGIVKVCRYHCTEFHKTIIDNSTASPPNRDYKFYLLKVRFGMVHCWLVCI</sequence>
<evidence type="ECO:0000313" key="2">
    <source>
        <dbReference type="Proteomes" id="UP001430953"/>
    </source>
</evidence>
<dbReference type="EMBL" id="JADYXP020000043">
    <property type="protein sequence ID" value="KAL0098668.1"/>
    <property type="molecule type" value="Genomic_DNA"/>
</dbReference>
<comment type="caution">
    <text evidence="1">The sequence shown here is derived from an EMBL/GenBank/DDBJ whole genome shotgun (WGS) entry which is preliminary data.</text>
</comment>
<gene>
    <name evidence="1" type="ORF">PUN28_020624</name>
</gene>
<accession>A0AAW2E4S9</accession>
<name>A0AAW2E4S9_9HYME</name>
<reference evidence="1 2" key="1">
    <citation type="submission" date="2023-03" db="EMBL/GenBank/DDBJ databases">
        <title>High recombination rates correlate with genetic variation in Cardiocondyla obscurior ants.</title>
        <authorList>
            <person name="Errbii M."/>
        </authorList>
    </citation>
    <scope>NUCLEOTIDE SEQUENCE [LARGE SCALE GENOMIC DNA]</scope>
    <source>
        <strain evidence="1">Alpha-2009</strain>
        <tissue evidence="1">Whole body</tissue>
    </source>
</reference>
<keyword evidence="2" id="KW-1185">Reference proteome</keyword>
<dbReference type="Proteomes" id="UP001430953">
    <property type="component" value="Unassembled WGS sequence"/>
</dbReference>
<proteinExistence type="predicted"/>
<organism evidence="1 2">
    <name type="scientific">Cardiocondyla obscurior</name>
    <dbReference type="NCBI Taxonomy" id="286306"/>
    <lineage>
        <taxon>Eukaryota</taxon>
        <taxon>Metazoa</taxon>
        <taxon>Ecdysozoa</taxon>
        <taxon>Arthropoda</taxon>
        <taxon>Hexapoda</taxon>
        <taxon>Insecta</taxon>
        <taxon>Pterygota</taxon>
        <taxon>Neoptera</taxon>
        <taxon>Endopterygota</taxon>
        <taxon>Hymenoptera</taxon>
        <taxon>Apocrita</taxon>
        <taxon>Aculeata</taxon>
        <taxon>Formicoidea</taxon>
        <taxon>Formicidae</taxon>
        <taxon>Myrmicinae</taxon>
        <taxon>Cardiocondyla</taxon>
    </lineage>
</organism>
<evidence type="ECO:0000313" key="1">
    <source>
        <dbReference type="EMBL" id="KAL0098668.1"/>
    </source>
</evidence>
<protein>
    <submittedName>
        <fullName evidence="1">Uncharacterized protein</fullName>
    </submittedName>
</protein>